<evidence type="ECO:0000256" key="7">
    <source>
        <dbReference type="ARBA" id="ARBA00023002"/>
    </source>
</evidence>
<dbReference type="AlphaFoldDB" id="A0A9W6JM20"/>
<evidence type="ECO:0000313" key="8">
    <source>
        <dbReference type="EMBL" id="GLK80100.1"/>
    </source>
</evidence>
<organism evidence="8 9">
    <name type="scientific">Methylopila turkensis</name>
    <dbReference type="NCBI Taxonomy" id="1437816"/>
    <lineage>
        <taxon>Bacteria</taxon>
        <taxon>Pseudomonadati</taxon>
        <taxon>Pseudomonadota</taxon>
        <taxon>Alphaproteobacteria</taxon>
        <taxon>Hyphomicrobiales</taxon>
        <taxon>Methylopilaceae</taxon>
        <taxon>Methylopila</taxon>
    </lineage>
</organism>
<keyword evidence="7" id="KW-0560">Oxidoreductase</keyword>
<reference evidence="8" key="2">
    <citation type="submission" date="2023-01" db="EMBL/GenBank/DDBJ databases">
        <authorList>
            <person name="Sun Q."/>
            <person name="Evtushenko L."/>
        </authorList>
    </citation>
    <scope>NUCLEOTIDE SEQUENCE</scope>
    <source>
        <strain evidence="8">VKM B-2748</strain>
    </source>
</reference>
<comment type="caution">
    <text evidence="8">The sequence shown here is derived from an EMBL/GenBank/DDBJ whole genome shotgun (WGS) entry which is preliminary data.</text>
</comment>
<evidence type="ECO:0000256" key="4">
    <source>
        <dbReference type="ARBA" id="ARBA00022630"/>
    </source>
</evidence>
<evidence type="ECO:0000256" key="6">
    <source>
        <dbReference type="ARBA" id="ARBA00022857"/>
    </source>
</evidence>
<keyword evidence="4" id="KW-0285">Flavoprotein</keyword>
<dbReference type="Gene3D" id="3.50.50.60">
    <property type="entry name" value="FAD/NAD(P)-binding domain"/>
    <property type="match status" value="1"/>
</dbReference>
<dbReference type="Pfam" id="PF13434">
    <property type="entry name" value="Lys_Orn_oxgnase"/>
    <property type="match status" value="1"/>
</dbReference>
<accession>A0A9W6JM20</accession>
<dbReference type="InterPro" id="IPR036188">
    <property type="entry name" value="FAD/NAD-bd_sf"/>
</dbReference>
<evidence type="ECO:0000313" key="9">
    <source>
        <dbReference type="Proteomes" id="UP001143309"/>
    </source>
</evidence>
<keyword evidence="5" id="KW-0274">FAD</keyword>
<comment type="pathway">
    <text evidence="2">Siderophore biosynthesis.</text>
</comment>
<proteinExistence type="inferred from homology"/>
<reference evidence="8" key="1">
    <citation type="journal article" date="2014" name="Int. J. Syst. Evol. Microbiol.">
        <title>Complete genome sequence of Corynebacterium casei LMG S-19264T (=DSM 44701T), isolated from a smear-ripened cheese.</title>
        <authorList>
            <consortium name="US DOE Joint Genome Institute (JGI-PGF)"/>
            <person name="Walter F."/>
            <person name="Albersmeier A."/>
            <person name="Kalinowski J."/>
            <person name="Ruckert C."/>
        </authorList>
    </citation>
    <scope>NUCLEOTIDE SEQUENCE</scope>
    <source>
        <strain evidence="8">VKM B-2748</strain>
    </source>
</reference>
<gene>
    <name evidence="8" type="primary">mbtG</name>
    <name evidence="8" type="ORF">GCM10008174_18410</name>
</gene>
<protein>
    <submittedName>
        <fullName evidence="8">Hydroxylase</fullName>
    </submittedName>
</protein>
<keyword evidence="6" id="KW-0521">NADP</keyword>
<evidence type="ECO:0000256" key="3">
    <source>
        <dbReference type="ARBA" id="ARBA00007588"/>
    </source>
</evidence>
<dbReference type="EMBL" id="BSFL01000002">
    <property type="protein sequence ID" value="GLK80100.1"/>
    <property type="molecule type" value="Genomic_DNA"/>
</dbReference>
<comment type="similarity">
    <text evidence="3">Belongs to the lysine N(6)-hydroxylase/L-ornithine N(5)-oxygenase family.</text>
</comment>
<name>A0A9W6JM20_9HYPH</name>
<evidence type="ECO:0000256" key="5">
    <source>
        <dbReference type="ARBA" id="ARBA00022827"/>
    </source>
</evidence>
<sequence length="434" mass="46321">MPNGLRSAHRGWELANVQRLAVIGAGAKAAAICAKAACIRDETRLPIEVTVFERHRPGANWTGDHGYSDGAQRLCTPAERDIGFPYDPASYGDAVSRAMYSRYSWLAYKASSGSYGDWVDRGRPRPGHNEFANYLDACIRASGYPIVQGEVVGLTPTGSKWSIGVNEPSARRVHGEFDGVVATGPGPAAPKFDVAPGAVVYDSVDFWNRLEDARTACLGQPDEPVVIVGSGGTAAATASWLVRADVPNEIIILGGQPALFARTDSFFENRAFRDPDIWATLSEAHRLAFSDRLTRGAVWANVVDDLSRSDRVFYRPGTVSAARVADSGGTYVEYATSATPTAVSQEAVIVVDASGFDLAWFADLLPPALCRQVRDDIGAMRSGMDASTALPLAGAPKLHAPMLSQLISPSFASLIALGDMSDAILLPYIEALMA</sequence>
<dbReference type="GO" id="GO:0016491">
    <property type="term" value="F:oxidoreductase activity"/>
    <property type="evidence" value="ECO:0007669"/>
    <property type="project" value="UniProtKB-KW"/>
</dbReference>
<dbReference type="InterPro" id="IPR025700">
    <property type="entry name" value="Lys/Orn_oxygenase"/>
</dbReference>
<evidence type="ECO:0000256" key="1">
    <source>
        <dbReference type="ARBA" id="ARBA00001974"/>
    </source>
</evidence>
<dbReference type="Proteomes" id="UP001143309">
    <property type="component" value="Unassembled WGS sequence"/>
</dbReference>
<evidence type="ECO:0000256" key="2">
    <source>
        <dbReference type="ARBA" id="ARBA00004924"/>
    </source>
</evidence>
<comment type="cofactor">
    <cofactor evidence="1">
        <name>FAD</name>
        <dbReference type="ChEBI" id="CHEBI:57692"/>
    </cofactor>
</comment>
<dbReference type="SUPFAM" id="SSF51905">
    <property type="entry name" value="FAD/NAD(P)-binding domain"/>
    <property type="match status" value="1"/>
</dbReference>
<keyword evidence="9" id="KW-1185">Reference proteome</keyword>